<dbReference type="AlphaFoldDB" id="A0A1A9ZX36"/>
<evidence type="ECO:0000256" key="9">
    <source>
        <dbReference type="RuleBase" id="RU368035"/>
    </source>
</evidence>
<evidence type="ECO:0000256" key="1">
    <source>
        <dbReference type="ARBA" id="ARBA00000215"/>
    </source>
</evidence>
<evidence type="ECO:0000256" key="5">
    <source>
        <dbReference type="ARBA" id="ARBA00022475"/>
    </source>
</evidence>
<keyword evidence="5 9" id="KW-1003">Cell membrane</keyword>
<feature type="transmembrane region" description="Helical" evidence="9">
    <location>
        <begin position="74"/>
        <end position="92"/>
    </location>
</feature>
<comment type="caution">
    <text evidence="9">Lacks conserved residue(s) required for the propagation of feature annotation.</text>
</comment>
<evidence type="ECO:0000256" key="8">
    <source>
        <dbReference type="ARBA" id="ARBA00023136"/>
    </source>
</evidence>
<evidence type="ECO:0000313" key="11">
    <source>
        <dbReference type="Proteomes" id="UP000092445"/>
    </source>
</evidence>
<dbReference type="GO" id="GO:0032217">
    <property type="term" value="F:riboflavin transmembrane transporter activity"/>
    <property type="evidence" value="ECO:0007669"/>
    <property type="project" value="UniProtKB-UniRule"/>
</dbReference>
<dbReference type="Pfam" id="PF06237">
    <property type="entry name" value="SLC52_ribofla_tr"/>
    <property type="match status" value="1"/>
</dbReference>
<comment type="function">
    <text evidence="9">Plasma membrane transporter mediating the uptake by cells of the water soluble vitamin B2/riboflavin that plays a key role in biochemical oxidation-reduction reactions of the carbohydrate, lipid, and amino acid metabolism.</text>
</comment>
<evidence type="ECO:0000256" key="7">
    <source>
        <dbReference type="ARBA" id="ARBA00022989"/>
    </source>
</evidence>
<keyword evidence="8 9" id="KW-0472">Membrane</keyword>
<name>A0A1A9ZX36_GLOPL</name>
<dbReference type="VEuPathDB" id="VectorBase:GPAI027790"/>
<dbReference type="GO" id="GO:0005886">
    <property type="term" value="C:plasma membrane"/>
    <property type="evidence" value="ECO:0007669"/>
    <property type="project" value="UniProtKB-SubCell"/>
</dbReference>
<reference evidence="11" key="1">
    <citation type="submission" date="2014-03" db="EMBL/GenBank/DDBJ databases">
        <authorList>
            <person name="Aksoy S."/>
            <person name="Warren W."/>
            <person name="Wilson R.K."/>
        </authorList>
    </citation>
    <scope>NUCLEOTIDE SEQUENCE [LARGE SCALE GENOMIC DNA]</scope>
    <source>
        <strain evidence="11">IAEA</strain>
    </source>
</reference>
<feature type="transmembrane region" description="Helical" evidence="9">
    <location>
        <begin position="25"/>
        <end position="45"/>
    </location>
</feature>
<protein>
    <recommendedName>
        <fullName evidence="9">Riboflavin transporter</fullName>
    </recommendedName>
</protein>
<proteinExistence type="inferred from homology"/>
<reference evidence="10" key="2">
    <citation type="submission" date="2020-05" db="UniProtKB">
        <authorList>
            <consortium name="EnsemblMetazoa"/>
        </authorList>
    </citation>
    <scope>IDENTIFICATION</scope>
    <source>
        <strain evidence="10">IAEA</strain>
    </source>
</reference>
<keyword evidence="6 9" id="KW-0812">Transmembrane</keyword>
<accession>A0A1A9ZX36</accession>
<comment type="similarity">
    <text evidence="3 9">Belongs to the riboflavin transporter family.</text>
</comment>
<keyword evidence="4 9" id="KW-0813">Transport</keyword>
<sequence>MSSGCIWVRPSFRSWVMEKLRKLHIYYYCLTPIVAAAFLVTPIVAPAAFRITTTPTVAAATASTPSAVASAPQFGHYAIFIWTLLIGLMRCIKLSITTVMHSQGVKSLLWTGCVVQPDEDVVGATAEE</sequence>
<evidence type="ECO:0000256" key="6">
    <source>
        <dbReference type="ARBA" id="ARBA00022692"/>
    </source>
</evidence>
<evidence type="ECO:0000256" key="4">
    <source>
        <dbReference type="ARBA" id="ARBA00022448"/>
    </source>
</evidence>
<dbReference type="InterPro" id="IPR009357">
    <property type="entry name" value="Riboflavin_transptr"/>
</dbReference>
<keyword evidence="7 9" id="KW-1133">Transmembrane helix</keyword>
<comment type="catalytic activity">
    <reaction evidence="1 9">
        <text>riboflavin(in) = riboflavin(out)</text>
        <dbReference type="Rhea" id="RHEA:35015"/>
        <dbReference type="ChEBI" id="CHEBI:57986"/>
    </reaction>
</comment>
<organism evidence="10 11">
    <name type="scientific">Glossina pallidipes</name>
    <name type="common">Tsetse fly</name>
    <dbReference type="NCBI Taxonomy" id="7398"/>
    <lineage>
        <taxon>Eukaryota</taxon>
        <taxon>Metazoa</taxon>
        <taxon>Ecdysozoa</taxon>
        <taxon>Arthropoda</taxon>
        <taxon>Hexapoda</taxon>
        <taxon>Insecta</taxon>
        <taxon>Pterygota</taxon>
        <taxon>Neoptera</taxon>
        <taxon>Endopterygota</taxon>
        <taxon>Diptera</taxon>
        <taxon>Brachycera</taxon>
        <taxon>Muscomorpha</taxon>
        <taxon>Hippoboscoidea</taxon>
        <taxon>Glossinidae</taxon>
        <taxon>Glossina</taxon>
    </lineage>
</organism>
<evidence type="ECO:0000256" key="3">
    <source>
        <dbReference type="ARBA" id="ARBA00006366"/>
    </source>
</evidence>
<dbReference type="STRING" id="7398.A0A1A9ZX36"/>
<keyword evidence="11" id="KW-1185">Reference proteome</keyword>
<dbReference type="EnsemblMetazoa" id="GPAI027790-RA">
    <property type="protein sequence ID" value="GPAI027790-PA"/>
    <property type="gene ID" value="GPAI027790"/>
</dbReference>
<evidence type="ECO:0000313" key="10">
    <source>
        <dbReference type="EnsemblMetazoa" id="GPAI027790-PA"/>
    </source>
</evidence>
<comment type="subcellular location">
    <subcellularLocation>
        <location evidence="2 9">Cell membrane</location>
        <topology evidence="2 9">Multi-pass membrane protein</topology>
    </subcellularLocation>
</comment>
<evidence type="ECO:0000256" key="2">
    <source>
        <dbReference type="ARBA" id="ARBA00004651"/>
    </source>
</evidence>
<dbReference type="Proteomes" id="UP000092445">
    <property type="component" value="Unassembled WGS sequence"/>
</dbReference>